<keyword evidence="2" id="KW-0479">Metal-binding</keyword>
<keyword evidence="5" id="KW-1185">Reference proteome</keyword>
<proteinExistence type="inferred from homology"/>
<accession>A0A1T4N4W5</accession>
<dbReference type="Gene3D" id="3.40.50.1000">
    <property type="entry name" value="HAD superfamily/HAD-like"/>
    <property type="match status" value="1"/>
</dbReference>
<evidence type="ECO:0000313" key="4">
    <source>
        <dbReference type="EMBL" id="SJZ73918.1"/>
    </source>
</evidence>
<dbReference type="EMBL" id="FUXA01000008">
    <property type="protein sequence ID" value="SJZ73918.1"/>
    <property type="molecule type" value="Genomic_DNA"/>
</dbReference>
<evidence type="ECO:0000313" key="5">
    <source>
        <dbReference type="Proteomes" id="UP000189857"/>
    </source>
</evidence>
<dbReference type="SFLD" id="SFLDS00003">
    <property type="entry name" value="Haloacid_Dehalogenase"/>
    <property type="match status" value="1"/>
</dbReference>
<dbReference type="InterPro" id="IPR006439">
    <property type="entry name" value="HAD-SF_hydro_IA"/>
</dbReference>
<gene>
    <name evidence="4" type="ORF">SAMN02745110_01460</name>
</gene>
<dbReference type="InterPro" id="IPR041492">
    <property type="entry name" value="HAD_2"/>
</dbReference>
<dbReference type="PANTHER" id="PTHR18901">
    <property type="entry name" value="2-DEOXYGLUCOSE-6-PHOSPHATE PHOSPHATASE 2"/>
    <property type="match status" value="1"/>
</dbReference>
<dbReference type="Proteomes" id="UP000189857">
    <property type="component" value="Unassembled WGS sequence"/>
</dbReference>
<dbReference type="RefSeq" id="WP_078787294.1">
    <property type="nucleotide sequence ID" value="NZ_FMTO01000007.1"/>
</dbReference>
<dbReference type="InterPro" id="IPR036412">
    <property type="entry name" value="HAD-like_sf"/>
</dbReference>
<evidence type="ECO:0000256" key="1">
    <source>
        <dbReference type="ARBA" id="ARBA00006171"/>
    </source>
</evidence>
<dbReference type="InterPro" id="IPR023198">
    <property type="entry name" value="PGP-like_dom2"/>
</dbReference>
<reference evidence="4 5" key="1">
    <citation type="submission" date="2017-02" db="EMBL/GenBank/DDBJ databases">
        <authorList>
            <person name="Peterson S.W."/>
        </authorList>
    </citation>
    <scope>NUCLEOTIDE SEQUENCE [LARGE SCALE GENOMIC DNA]</scope>
    <source>
        <strain evidence="4 5">ATCC 17233</strain>
    </source>
</reference>
<dbReference type="Pfam" id="PF13419">
    <property type="entry name" value="HAD_2"/>
    <property type="match status" value="1"/>
</dbReference>
<name>A0A1T4N4W5_9FIRM</name>
<dbReference type="InterPro" id="IPR023214">
    <property type="entry name" value="HAD_sf"/>
</dbReference>
<dbReference type="NCBIfam" id="TIGR01509">
    <property type="entry name" value="HAD-SF-IA-v3"/>
    <property type="match status" value="1"/>
</dbReference>
<dbReference type="SFLD" id="SFLDG01129">
    <property type="entry name" value="C1.5:_HAD__Beta-PGM__Phosphata"/>
    <property type="match status" value="1"/>
</dbReference>
<dbReference type="SFLD" id="SFLDG01135">
    <property type="entry name" value="C1.5.6:_HAD__Beta-PGM__Phospha"/>
    <property type="match status" value="1"/>
</dbReference>
<dbReference type="SUPFAM" id="SSF56784">
    <property type="entry name" value="HAD-like"/>
    <property type="match status" value="1"/>
</dbReference>
<keyword evidence="3" id="KW-0378">Hydrolase</keyword>
<dbReference type="FunFam" id="3.40.50.1000:FF:000036">
    <property type="entry name" value="HAD family hydrolase"/>
    <property type="match status" value="1"/>
</dbReference>
<dbReference type="PRINTS" id="PR00413">
    <property type="entry name" value="HADHALOGNASE"/>
</dbReference>
<dbReference type="GO" id="GO:0046872">
    <property type="term" value="F:metal ion binding"/>
    <property type="evidence" value="ECO:0007669"/>
    <property type="project" value="UniProtKB-KW"/>
</dbReference>
<comment type="similarity">
    <text evidence="1">Belongs to the HAD-like hydrolase superfamily. CbbY/CbbZ/Gph/YieH family.</text>
</comment>
<organism evidence="4 5">
    <name type="scientific">Eubacterium ruminantium</name>
    <dbReference type="NCBI Taxonomy" id="42322"/>
    <lineage>
        <taxon>Bacteria</taxon>
        <taxon>Bacillati</taxon>
        <taxon>Bacillota</taxon>
        <taxon>Clostridia</taxon>
        <taxon>Eubacteriales</taxon>
        <taxon>Eubacteriaceae</taxon>
        <taxon>Eubacterium</taxon>
    </lineage>
</organism>
<evidence type="ECO:0000256" key="3">
    <source>
        <dbReference type="ARBA" id="ARBA00022801"/>
    </source>
</evidence>
<evidence type="ECO:0000256" key="2">
    <source>
        <dbReference type="ARBA" id="ARBA00022723"/>
    </source>
</evidence>
<dbReference type="PANTHER" id="PTHR18901:SF38">
    <property type="entry name" value="PSEUDOURIDINE-5'-PHOSPHATASE"/>
    <property type="match status" value="1"/>
</dbReference>
<dbReference type="AlphaFoldDB" id="A0A1T4N4W5"/>
<dbReference type="GO" id="GO:0016787">
    <property type="term" value="F:hydrolase activity"/>
    <property type="evidence" value="ECO:0007669"/>
    <property type="project" value="UniProtKB-KW"/>
</dbReference>
<dbReference type="Gene3D" id="1.10.150.240">
    <property type="entry name" value="Putative phosphatase, domain 2"/>
    <property type="match status" value="1"/>
</dbReference>
<protein>
    <submittedName>
        <fullName evidence="4">Haloacid dehalogenase superfamily, subfamily IA, variant 3 with third motif having DD or ED/haloacid dehalogenase superfamily, subfamily IA, variant 1 with third motif having Dx(3-4)D or Dx(3-4)E</fullName>
    </submittedName>
</protein>
<sequence>MNMNFDAVVFDMDGVIFDSERAILLCWKEIAQKRGFSNIEETFYKCIGVTNARTKEIVLEDYGQDFPYDEVDSEAMVLFKERYSEGRLPLKKGVNELLEYLNDKNIKIALASSTRREKVLLQLEAAGILKYFEKIVAGDMVERSKPAPDIYLKACEELGVEPQKAYAIEDSHNGIRSASAAKLRPIMVPDLLPATEEMINLCEVVLDNLLEVKEYLKDK</sequence>